<dbReference type="Gene3D" id="2.60.120.260">
    <property type="entry name" value="Galactose-binding domain-like"/>
    <property type="match status" value="1"/>
</dbReference>
<keyword evidence="2" id="KW-1185">Reference proteome</keyword>
<reference evidence="2" key="1">
    <citation type="submission" date="2016-10" db="EMBL/GenBank/DDBJ databases">
        <authorList>
            <person name="Varghese N."/>
            <person name="Submissions S."/>
        </authorList>
    </citation>
    <scope>NUCLEOTIDE SEQUENCE [LARGE SCALE GENOMIC DNA]</scope>
    <source>
        <strain evidence="2">DSM 21650</strain>
    </source>
</reference>
<dbReference type="AlphaFoldDB" id="A0A1H3RVE5"/>
<protein>
    <submittedName>
        <fullName evidence="1">Uncharacterized protein</fullName>
    </submittedName>
</protein>
<evidence type="ECO:0000313" key="1">
    <source>
        <dbReference type="EMBL" id="SDZ28839.1"/>
    </source>
</evidence>
<gene>
    <name evidence="1" type="ORF">SAMN05660462_02540</name>
</gene>
<sequence>MPDLYFEYIESLNVFHSNDFQDIYICKHVEKEAYYLLNSIRDKDIFCGVDFIELKNNISAIVEIQETDEAILILTEYYSNEQLSNYIKNDNMTLSKQVNNITFLMDALIKLKTITYSFIASLFNHNNLTIDENGDLKFTGLLLLTPLVMSASREDALYSIANTIHMIFTGDEMIDENISKNIPPDISKIILNCLKGNYFRMIDLVIDFKSSNIYKLINPEKEDTKKVTQMRKSMAKKRITYNVKTKGLIAMLLLIPLIALGARAILKDRKPVGTIPSDLQAEDTFDKDEGSIKEDEVANEIIDVVSEEDNDYVFIEGDEVMDMFFNKEIMHLNEKETAVIDVSRYHRGTYSLKVFNDNNEKASYLIGYIDLEDNNFDYVKDRTINLSLWLYSEESIDCSVTLKLGTKEKLLYQATKKEKAIANTWTLHNIEVKTSNCEYIKIYLNVNPKDIVWVDTLSIDILK</sequence>
<name>A0A1H3RVE5_9FIRM</name>
<evidence type="ECO:0000313" key="2">
    <source>
        <dbReference type="Proteomes" id="UP000198625"/>
    </source>
</evidence>
<dbReference type="STRING" id="415015.SAMN05660462_02540"/>
<proteinExistence type="predicted"/>
<dbReference type="Proteomes" id="UP000198625">
    <property type="component" value="Unassembled WGS sequence"/>
</dbReference>
<dbReference type="OrthoDB" id="1947621at2"/>
<organism evidence="1 2">
    <name type="scientific">Proteiniborus ethanoligenes</name>
    <dbReference type="NCBI Taxonomy" id="415015"/>
    <lineage>
        <taxon>Bacteria</taxon>
        <taxon>Bacillati</taxon>
        <taxon>Bacillota</taxon>
        <taxon>Clostridia</taxon>
        <taxon>Eubacteriales</taxon>
        <taxon>Proteiniborus</taxon>
    </lineage>
</organism>
<accession>A0A1H3RVE5</accession>
<dbReference type="EMBL" id="FNQE01000031">
    <property type="protein sequence ID" value="SDZ28839.1"/>
    <property type="molecule type" value="Genomic_DNA"/>
</dbReference>